<evidence type="ECO:0000256" key="1">
    <source>
        <dbReference type="SAM" id="Phobius"/>
    </source>
</evidence>
<comment type="caution">
    <text evidence="2">The sequence shown here is derived from an EMBL/GenBank/DDBJ whole genome shotgun (WGS) entry which is preliminary data.</text>
</comment>
<keyword evidence="1" id="KW-1133">Transmembrane helix</keyword>
<dbReference type="EMBL" id="LAZR01003035">
    <property type="protein sequence ID" value="KKN22722.1"/>
    <property type="molecule type" value="Genomic_DNA"/>
</dbReference>
<proteinExistence type="predicted"/>
<organism evidence="2">
    <name type="scientific">marine sediment metagenome</name>
    <dbReference type="NCBI Taxonomy" id="412755"/>
    <lineage>
        <taxon>unclassified sequences</taxon>
        <taxon>metagenomes</taxon>
        <taxon>ecological metagenomes</taxon>
    </lineage>
</organism>
<sequence>MKEQKKQRKWLGIRWFFLVIGSTTIMNWQMKDLPETIAFFIGAGSVLFFIILQRMRESDLK</sequence>
<protein>
    <submittedName>
        <fullName evidence="2">Uncharacterized protein</fullName>
    </submittedName>
</protein>
<gene>
    <name evidence="2" type="ORF">LCGC14_0912240</name>
</gene>
<feature type="transmembrane region" description="Helical" evidence="1">
    <location>
        <begin position="12"/>
        <end position="30"/>
    </location>
</feature>
<keyword evidence="1" id="KW-0472">Membrane</keyword>
<dbReference type="AlphaFoldDB" id="A0A0F9PE15"/>
<keyword evidence="1" id="KW-0812">Transmembrane</keyword>
<accession>A0A0F9PE15</accession>
<feature type="transmembrane region" description="Helical" evidence="1">
    <location>
        <begin position="36"/>
        <end position="52"/>
    </location>
</feature>
<evidence type="ECO:0000313" key="2">
    <source>
        <dbReference type="EMBL" id="KKN22722.1"/>
    </source>
</evidence>
<name>A0A0F9PE15_9ZZZZ</name>
<reference evidence="2" key="1">
    <citation type="journal article" date="2015" name="Nature">
        <title>Complex archaea that bridge the gap between prokaryotes and eukaryotes.</title>
        <authorList>
            <person name="Spang A."/>
            <person name="Saw J.H."/>
            <person name="Jorgensen S.L."/>
            <person name="Zaremba-Niedzwiedzka K."/>
            <person name="Martijn J."/>
            <person name="Lind A.E."/>
            <person name="van Eijk R."/>
            <person name="Schleper C."/>
            <person name="Guy L."/>
            <person name="Ettema T.J."/>
        </authorList>
    </citation>
    <scope>NUCLEOTIDE SEQUENCE</scope>
</reference>